<proteinExistence type="inferred from homology"/>
<dbReference type="AlphaFoldDB" id="Q1JVD9"/>
<dbReference type="InterPro" id="IPR019979">
    <property type="entry name" value="Ribosomal_uS17_CS"/>
</dbReference>
<comment type="function">
    <text evidence="6">One of the primary rRNA binding proteins, it binds specifically to the 5'-end of 16S ribosomal RNA.</text>
</comment>
<dbReference type="InterPro" id="IPR019984">
    <property type="entry name" value="Ribosomal_uS17_bact/chlr"/>
</dbReference>
<dbReference type="Proteomes" id="UP000005695">
    <property type="component" value="Unassembled WGS sequence"/>
</dbReference>
<dbReference type="NCBIfam" id="NF004123">
    <property type="entry name" value="PRK05610.1"/>
    <property type="match status" value="1"/>
</dbReference>
<evidence type="ECO:0000313" key="9">
    <source>
        <dbReference type="Proteomes" id="UP000005695"/>
    </source>
</evidence>
<reference evidence="8" key="2">
    <citation type="submission" date="2006-05" db="EMBL/GenBank/DDBJ databases">
        <title>Sequencing of the draft genome and assembly of Desulfuromonas acetoxidans DSM 684.</title>
        <authorList>
            <consortium name="US DOE Joint Genome Institute (JGI-PGF)"/>
            <person name="Copeland A."/>
            <person name="Lucas S."/>
            <person name="Lapidus A."/>
            <person name="Barry K."/>
            <person name="Detter J.C."/>
            <person name="Glavina del Rio T."/>
            <person name="Hammon N."/>
            <person name="Israni S."/>
            <person name="Dalin E."/>
            <person name="Tice H."/>
            <person name="Bruce D."/>
            <person name="Pitluck S."/>
            <person name="Richardson P."/>
        </authorList>
    </citation>
    <scope>NUCLEOTIDE SEQUENCE [LARGE SCALE GENOMIC DNA]</scope>
    <source>
        <strain evidence="8">DSM 684</strain>
    </source>
</reference>
<evidence type="ECO:0000256" key="5">
    <source>
        <dbReference type="ARBA" id="ARBA00023274"/>
    </source>
</evidence>
<dbReference type="InterPro" id="IPR012340">
    <property type="entry name" value="NA-bd_OB-fold"/>
</dbReference>
<comment type="caution">
    <text evidence="8">The sequence shown here is derived from an EMBL/GenBank/DDBJ whole genome shotgun (WGS) entry which is preliminary data.</text>
</comment>
<dbReference type="PANTHER" id="PTHR10744">
    <property type="entry name" value="40S RIBOSOMAL PROTEIN S11 FAMILY MEMBER"/>
    <property type="match status" value="1"/>
</dbReference>
<reference evidence="8" key="1">
    <citation type="submission" date="2006-05" db="EMBL/GenBank/DDBJ databases">
        <title>Annotation of the draft genome assembly of Desulfuromonas acetoxidans DSM 684.</title>
        <authorList>
            <consortium name="US DOE Joint Genome Institute (JGI-ORNL)"/>
            <person name="Larimer F."/>
            <person name="Land M."/>
            <person name="Hauser L."/>
        </authorList>
    </citation>
    <scope>NUCLEOTIDE SEQUENCE [LARGE SCALE GENOMIC DNA]</scope>
    <source>
        <strain evidence="8">DSM 684</strain>
    </source>
</reference>
<organism evidence="8 9">
    <name type="scientific">Desulfuromonas acetoxidans (strain DSM 684 / 11070)</name>
    <dbReference type="NCBI Taxonomy" id="281689"/>
    <lineage>
        <taxon>Bacteria</taxon>
        <taxon>Pseudomonadati</taxon>
        <taxon>Thermodesulfobacteriota</taxon>
        <taxon>Desulfuromonadia</taxon>
        <taxon>Desulfuromonadales</taxon>
        <taxon>Desulfuromonadaceae</taxon>
        <taxon>Desulfuromonas</taxon>
    </lineage>
</organism>
<dbReference type="OrthoDB" id="9811714at2"/>
<sequence length="86" mass="10001">MASDRRNKKKLVGIVTSDKMDKTVVVKVDTLVQHPVYKKYIKRSMKYKAHDEENQCAAGDKVLITEARPLSRDKRWRVSQVLEKTL</sequence>
<keyword evidence="9" id="KW-1185">Reference proteome</keyword>
<keyword evidence="3 6" id="KW-0694">RNA-binding</keyword>
<dbReference type="CDD" id="cd00364">
    <property type="entry name" value="Ribosomal_uS17"/>
    <property type="match status" value="1"/>
</dbReference>
<keyword evidence="4 6" id="KW-0689">Ribosomal protein</keyword>
<gene>
    <name evidence="6" type="primary">rpsQ</name>
    <name evidence="8" type="ORF">Dace_0008</name>
</gene>
<evidence type="ECO:0000256" key="3">
    <source>
        <dbReference type="ARBA" id="ARBA00022884"/>
    </source>
</evidence>
<evidence type="ECO:0000256" key="7">
    <source>
        <dbReference type="RuleBase" id="RU003872"/>
    </source>
</evidence>
<evidence type="ECO:0000256" key="6">
    <source>
        <dbReference type="HAMAP-Rule" id="MF_01345"/>
    </source>
</evidence>
<evidence type="ECO:0000256" key="1">
    <source>
        <dbReference type="ARBA" id="ARBA00010254"/>
    </source>
</evidence>
<dbReference type="HAMAP" id="MF_01345_B">
    <property type="entry name" value="Ribosomal_uS17_B"/>
    <property type="match status" value="1"/>
</dbReference>
<keyword evidence="2 6" id="KW-0699">rRNA-binding</keyword>
<dbReference type="Pfam" id="PF00366">
    <property type="entry name" value="Ribosomal_S17"/>
    <property type="match status" value="1"/>
</dbReference>
<comment type="subunit">
    <text evidence="6">Part of the 30S ribosomal subunit.</text>
</comment>
<keyword evidence="5 6" id="KW-0687">Ribonucleoprotein</keyword>
<dbReference type="Gene3D" id="2.40.50.140">
    <property type="entry name" value="Nucleic acid-binding proteins"/>
    <property type="match status" value="1"/>
</dbReference>
<dbReference type="SUPFAM" id="SSF50249">
    <property type="entry name" value="Nucleic acid-binding proteins"/>
    <property type="match status" value="1"/>
</dbReference>
<dbReference type="NCBIfam" id="TIGR03635">
    <property type="entry name" value="uS17_bact"/>
    <property type="match status" value="1"/>
</dbReference>
<name>Q1JVD9_DESA6</name>
<comment type="similarity">
    <text evidence="1 6 7">Belongs to the universal ribosomal protein uS17 family.</text>
</comment>
<dbReference type="GO" id="GO:0022627">
    <property type="term" value="C:cytosolic small ribosomal subunit"/>
    <property type="evidence" value="ECO:0007669"/>
    <property type="project" value="UniProtKB-UniRule"/>
</dbReference>
<dbReference type="GO" id="GO:0003735">
    <property type="term" value="F:structural constituent of ribosome"/>
    <property type="evidence" value="ECO:0007669"/>
    <property type="project" value="UniProtKB-UniRule"/>
</dbReference>
<accession>Q1JVD9</accession>
<dbReference type="EMBL" id="AAEW02000043">
    <property type="protein sequence ID" value="EAT14195.1"/>
    <property type="molecule type" value="Genomic_DNA"/>
</dbReference>
<dbReference type="PRINTS" id="PR00973">
    <property type="entry name" value="RIBOSOMALS17"/>
</dbReference>
<dbReference type="PROSITE" id="PS00056">
    <property type="entry name" value="RIBOSOMAL_S17"/>
    <property type="match status" value="1"/>
</dbReference>
<evidence type="ECO:0000313" key="8">
    <source>
        <dbReference type="EMBL" id="EAT14195.1"/>
    </source>
</evidence>
<evidence type="ECO:0000256" key="2">
    <source>
        <dbReference type="ARBA" id="ARBA00022730"/>
    </source>
</evidence>
<evidence type="ECO:0000256" key="4">
    <source>
        <dbReference type="ARBA" id="ARBA00022980"/>
    </source>
</evidence>
<dbReference type="PANTHER" id="PTHR10744:SF1">
    <property type="entry name" value="SMALL RIBOSOMAL SUBUNIT PROTEIN US17M"/>
    <property type="match status" value="1"/>
</dbReference>
<dbReference type="InterPro" id="IPR000266">
    <property type="entry name" value="Ribosomal_uS17"/>
</dbReference>
<dbReference type="GO" id="GO:0019843">
    <property type="term" value="F:rRNA binding"/>
    <property type="evidence" value="ECO:0007669"/>
    <property type="project" value="UniProtKB-UniRule"/>
</dbReference>
<protein>
    <recommendedName>
        <fullName evidence="6">Small ribosomal subunit protein uS17</fullName>
    </recommendedName>
</protein>
<dbReference type="RefSeq" id="WP_006003282.1">
    <property type="nucleotide sequence ID" value="NZ_AAEW02000043.1"/>
</dbReference>
<dbReference type="GO" id="GO:0006412">
    <property type="term" value="P:translation"/>
    <property type="evidence" value="ECO:0007669"/>
    <property type="project" value="UniProtKB-UniRule"/>
</dbReference>